<keyword evidence="2" id="KW-1185">Reference proteome</keyword>
<proteinExistence type="predicted"/>
<evidence type="ECO:0000313" key="2">
    <source>
        <dbReference type="Proteomes" id="UP000637578"/>
    </source>
</evidence>
<dbReference type="AlphaFoldDB" id="A0A8J3FX10"/>
<sequence>MLTERNPRERLADAMERRRLELRMRWKDVAAAGDIAYETLRAIRKGKGDEIRGLTKVAIETALRWAPGSVDVILSGGEPTPLEQPQPPSFPVNAADPVERDIWAITVLPEDIRWAYIQMYRRHVRDNPDEHRRHA</sequence>
<dbReference type="Proteomes" id="UP000637578">
    <property type="component" value="Unassembled WGS sequence"/>
</dbReference>
<comment type="caution">
    <text evidence="1">The sequence shown here is derived from an EMBL/GenBank/DDBJ whole genome shotgun (WGS) entry which is preliminary data.</text>
</comment>
<reference evidence="1" key="1">
    <citation type="journal article" date="2014" name="Int. J. Syst. Evol. Microbiol.">
        <title>Complete genome sequence of Corynebacterium casei LMG S-19264T (=DSM 44701T), isolated from a smear-ripened cheese.</title>
        <authorList>
            <consortium name="US DOE Joint Genome Institute (JGI-PGF)"/>
            <person name="Walter F."/>
            <person name="Albersmeier A."/>
            <person name="Kalinowski J."/>
            <person name="Ruckert C."/>
        </authorList>
    </citation>
    <scope>NUCLEOTIDE SEQUENCE</scope>
    <source>
        <strain evidence="1">CGMCC 4.5737</strain>
    </source>
</reference>
<organism evidence="1 2">
    <name type="scientific">Longimycelium tulufanense</name>
    <dbReference type="NCBI Taxonomy" id="907463"/>
    <lineage>
        <taxon>Bacteria</taxon>
        <taxon>Bacillati</taxon>
        <taxon>Actinomycetota</taxon>
        <taxon>Actinomycetes</taxon>
        <taxon>Pseudonocardiales</taxon>
        <taxon>Pseudonocardiaceae</taxon>
        <taxon>Longimycelium</taxon>
    </lineage>
</organism>
<reference evidence="1" key="2">
    <citation type="submission" date="2020-09" db="EMBL/GenBank/DDBJ databases">
        <authorList>
            <person name="Sun Q."/>
            <person name="Zhou Y."/>
        </authorList>
    </citation>
    <scope>NUCLEOTIDE SEQUENCE</scope>
    <source>
        <strain evidence="1">CGMCC 4.5737</strain>
    </source>
</reference>
<gene>
    <name evidence="1" type="ORF">GCM10012275_38660</name>
</gene>
<evidence type="ECO:0000313" key="1">
    <source>
        <dbReference type="EMBL" id="GGM64347.1"/>
    </source>
</evidence>
<accession>A0A8J3FX10</accession>
<protein>
    <submittedName>
        <fullName evidence="1">Uncharacterized protein</fullName>
    </submittedName>
</protein>
<dbReference type="EMBL" id="BMMK01000018">
    <property type="protein sequence ID" value="GGM64347.1"/>
    <property type="molecule type" value="Genomic_DNA"/>
</dbReference>
<name>A0A8J3FX10_9PSEU</name>